<dbReference type="AlphaFoldDB" id="A0A0F9HYU8"/>
<name>A0A0F9HYU8_9ZZZZ</name>
<proteinExistence type="predicted"/>
<sequence length="71" mass="7524">VTHSTDPFSAGTDLLYSTGFECGSGISTATTTFSDTTVPANSYWHFSIDDAEPTGTRPDSINPVFTATKDD</sequence>
<accession>A0A0F9HYU8</accession>
<feature type="non-terminal residue" evidence="2">
    <location>
        <position position="1"/>
    </location>
</feature>
<feature type="region of interest" description="Disordered" evidence="1">
    <location>
        <begin position="49"/>
        <end position="71"/>
    </location>
</feature>
<comment type="caution">
    <text evidence="2">The sequence shown here is derived from an EMBL/GenBank/DDBJ whole genome shotgun (WGS) entry which is preliminary data.</text>
</comment>
<evidence type="ECO:0000313" key="2">
    <source>
        <dbReference type="EMBL" id="KKL80317.1"/>
    </source>
</evidence>
<evidence type="ECO:0000256" key="1">
    <source>
        <dbReference type="SAM" id="MobiDB-lite"/>
    </source>
</evidence>
<gene>
    <name evidence="2" type="ORF">LCGC14_2005990</name>
</gene>
<reference evidence="2" key="1">
    <citation type="journal article" date="2015" name="Nature">
        <title>Complex archaea that bridge the gap between prokaryotes and eukaryotes.</title>
        <authorList>
            <person name="Spang A."/>
            <person name="Saw J.H."/>
            <person name="Jorgensen S.L."/>
            <person name="Zaremba-Niedzwiedzka K."/>
            <person name="Martijn J."/>
            <person name="Lind A.E."/>
            <person name="van Eijk R."/>
            <person name="Schleper C."/>
            <person name="Guy L."/>
            <person name="Ettema T.J."/>
        </authorList>
    </citation>
    <scope>NUCLEOTIDE SEQUENCE</scope>
</reference>
<protein>
    <submittedName>
        <fullName evidence="2">Uncharacterized protein</fullName>
    </submittedName>
</protein>
<dbReference type="EMBL" id="LAZR01022888">
    <property type="protein sequence ID" value="KKL80317.1"/>
    <property type="molecule type" value="Genomic_DNA"/>
</dbReference>
<organism evidence="2">
    <name type="scientific">marine sediment metagenome</name>
    <dbReference type="NCBI Taxonomy" id="412755"/>
    <lineage>
        <taxon>unclassified sequences</taxon>
        <taxon>metagenomes</taxon>
        <taxon>ecological metagenomes</taxon>
    </lineage>
</organism>